<sequence length="391" mass="43432">MIKKGGDQSFVRIHNQNLILEEILKKKQISRADLAKSLNISAPSISSNVEPLLRAGILYERGLGKSAAGRKPIMLQFNFKYGYILGIDLSKGRIVSALSDLSGKPEKITKGQRTKNVVGHDLINMIEEHIYMVLNEEKVPPTSVLAIAIASPGILMNHRHIRLDPEQINWQDVNPALILQERLNISVVLENDINLATLAEYQSLKKYERTENMVFISIGRGLGSGLIIHGELYKGSFGGAGEVALMSSSVTDQNLQYYETILSLDALRNAVLGTRAGSSVSIYEEDDERFLEYVLDLLSKGDAYVHQVVDKLAKHIAVMIANVSALINPQLVVVGGELMALSNYLFPKIKNEVYRIYPFPIEMKVSEEVEHVGLYGCLAIAKERAIRQLIH</sequence>
<dbReference type="SUPFAM" id="SSF53067">
    <property type="entry name" value="Actin-like ATPase domain"/>
    <property type="match status" value="1"/>
</dbReference>
<dbReference type="PANTHER" id="PTHR18964">
    <property type="entry name" value="ROK (REPRESSOR, ORF, KINASE) FAMILY"/>
    <property type="match status" value="1"/>
</dbReference>
<keyword evidence="5" id="KW-1185">Reference proteome</keyword>
<dbReference type="GO" id="GO:0016301">
    <property type="term" value="F:kinase activity"/>
    <property type="evidence" value="ECO:0007669"/>
    <property type="project" value="UniProtKB-KW"/>
</dbReference>
<protein>
    <submittedName>
        <fullName evidence="4">NBD/HSP70 family sugar kinase</fullName>
    </submittedName>
</protein>
<comment type="similarity">
    <text evidence="2">Belongs to the ROK (NagC/XylR) family.</text>
</comment>
<dbReference type="InterPro" id="IPR036390">
    <property type="entry name" value="WH_DNA-bd_sf"/>
</dbReference>
<accession>A0ABT9ZPX8</accession>
<dbReference type="Gene3D" id="1.10.10.10">
    <property type="entry name" value="Winged helix-like DNA-binding domain superfamily/Winged helix DNA-binding domain"/>
    <property type="match status" value="1"/>
</dbReference>
<name>A0ABT9ZPX8_9BACI</name>
<dbReference type="SUPFAM" id="SSF46785">
    <property type="entry name" value="Winged helix' DNA-binding domain"/>
    <property type="match status" value="1"/>
</dbReference>
<keyword evidence="3" id="KW-0119">Carbohydrate metabolism</keyword>
<evidence type="ECO:0000256" key="1">
    <source>
        <dbReference type="ARBA" id="ARBA00002486"/>
    </source>
</evidence>
<keyword evidence="4" id="KW-0418">Kinase</keyword>
<evidence type="ECO:0000256" key="3">
    <source>
        <dbReference type="ARBA" id="ARBA00022629"/>
    </source>
</evidence>
<dbReference type="InterPro" id="IPR000600">
    <property type="entry name" value="ROK"/>
</dbReference>
<keyword evidence="4" id="KW-0808">Transferase</keyword>
<evidence type="ECO:0000313" key="4">
    <source>
        <dbReference type="EMBL" id="MDQ0253010.1"/>
    </source>
</evidence>
<dbReference type="PANTHER" id="PTHR18964:SF149">
    <property type="entry name" value="BIFUNCTIONAL UDP-N-ACETYLGLUCOSAMINE 2-EPIMERASE_N-ACETYLMANNOSAMINE KINASE"/>
    <property type="match status" value="1"/>
</dbReference>
<dbReference type="Pfam" id="PF00480">
    <property type="entry name" value="ROK"/>
    <property type="match status" value="1"/>
</dbReference>
<keyword evidence="3" id="KW-0859">Xylose metabolism</keyword>
<dbReference type="InterPro" id="IPR043129">
    <property type="entry name" value="ATPase_NBD"/>
</dbReference>
<dbReference type="RefSeq" id="WP_307321074.1">
    <property type="nucleotide sequence ID" value="NZ_JAUSUG010000001.1"/>
</dbReference>
<comment type="function">
    <text evidence="1">Transcriptional repressor of xylose-utilizing enzymes.</text>
</comment>
<proteinExistence type="inferred from homology"/>
<comment type="caution">
    <text evidence="4">The sequence shown here is derived from an EMBL/GenBank/DDBJ whole genome shotgun (WGS) entry which is preliminary data.</text>
</comment>
<dbReference type="Pfam" id="PF13412">
    <property type="entry name" value="HTH_24"/>
    <property type="match status" value="1"/>
</dbReference>
<dbReference type="InterPro" id="IPR036388">
    <property type="entry name" value="WH-like_DNA-bd_sf"/>
</dbReference>
<dbReference type="EMBL" id="JAUSUG010000001">
    <property type="protein sequence ID" value="MDQ0253010.1"/>
    <property type="molecule type" value="Genomic_DNA"/>
</dbReference>
<dbReference type="Gene3D" id="3.30.420.40">
    <property type="match status" value="2"/>
</dbReference>
<organism evidence="4 5">
    <name type="scientific">Evansella vedderi</name>
    <dbReference type="NCBI Taxonomy" id="38282"/>
    <lineage>
        <taxon>Bacteria</taxon>
        <taxon>Bacillati</taxon>
        <taxon>Bacillota</taxon>
        <taxon>Bacilli</taxon>
        <taxon>Bacillales</taxon>
        <taxon>Bacillaceae</taxon>
        <taxon>Evansella</taxon>
    </lineage>
</organism>
<dbReference type="Proteomes" id="UP001230005">
    <property type="component" value="Unassembled WGS sequence"/>
</dbReference>
<gene>
    <name evidence="4" type="ORF">J2S74_000382</name>
</gene>
<evidence type="ECO:0000313" key="5">
    <source>
        <dbReference type="Proteomes" id="UP001230005"/>
    </source>
</evidence>
<evidence type="ECO:0000256" key="2">
    <source>
        <dbReference type="ARBA" id="ARBA00006479"/>
    </source>
</evidence>
<reference evidence="4 5" key="1">
    <citation type="submission" date="2023-07" db="EMBL/GenBank/DDBJ databases">
        <title>Genomic Encyclopedia of Type Strains, Phase IV (KMG-IV): sequencing the most valuable type-strain genomes for metagenomic binning, comparative biology and taxonomic classification.</title>
        <authorList>
            <person name="Goeker M."/>
        </authorList>
    </citation>
    <scope>NUCLEOTIDE SEQUENCE [LARGE SCALE GENOMIC DNA]</scope>
    <source>
        <strain evidence="4 5">DSM 9768</strain>
    </source>
</reference>